<proteinExistence type="predicted"/>
<organism evidence="2 3">
    <name type="scientific">Trapa natans</name>
    <name type="common">Water chestnut</name>
    <dbReference type="NCBI Taxonomy" id="22666"/>
    <lineage>
        <taxon>Eukaryota</taxon>
        <taxon>Viridiplantae</taxon>
        <taxon>Streptophyta</taxon>
        <taxon>Embryophyta</taxon>
        <taxon>Tracheophyta</taxon>
        <taxon>Spermatophyta</taxon>
        <taxon>Magnoliopsida</taxon>
        <taxon>eudicotyledons</taxon>
        <taxon>Gunneridae</taxon>
        <taxon>Pentapetalae</taxon>
        <taxon>rosids</taxon>
        <taxon>malvids</taxon>
        <taxon>Myrtales</taxon>
        <taxon>Lythraceae</taxon>
        <taxon>Trapa</taxon>
    </lineage>
</organism>
<evidence type="ECO:0000313" key="3">
    <source>
        <dbReference type="Proteomes" id="UP001346149"/>
    </source>
</evidence>
<gene>
    <name evidence="2" type="ORF">SAY86_028530</name>
</gene>
<feature type="region of interest" description="Disordered" evidence="1">
    <location>
        <begin position="1"/>
        <end position="39"/>
    </location>
</feature>
<feature type="compositionally biased region" description="Polar residues" evidence="1">
    <location>
        <begin position="22"/>
        <end position="31"/>
    </location>
</feature>
<evidence type="ECO:0000256" key="1">
    <source>
        <dbReference type="SAM" id="MobiDB-lite"/>
    </source>
</evidence>
<protein>
    <submittedName>
        <fullName evidence="2">Uncharacterized protein</fullName>
    </submittedName>
</protein>
<dbReference type="EMBL" id="JAXQNO010000006">
    <property type="protein sequence ID" value="KAK4796204.1"/>
    <property type="molecule type" value="Genomic_DNA"/>
</dbReference>
<dbReference type="Proteomes" id="UP001346149">
    <property type="component" value="Unassembled WGS sequence"/>
</dbReference>
<evidence type="ECO:0000313" key="2">
    <source>
        <dbReference type="EMBL" id="KAK4796204.1"/>
    </source>
</evidence>
<comment type="caution">
    <text evidence="2">The sequence shown here is derived from an EMBL/GenBank/DDBJ whole genome shotgun (WGS) entry which is preliminary data.</text>
</comment>
<dbReference type="AlphaFoldDB" id="A0AAN7R8Q2"/>
<name>A0AAN7R8Q2_TRANT</name>
<reference evidence="2 3" key="1">
    <citation type="journal article" date="2023" name="Hortic Res">
        <title>Pangenome of water caltrop reveals structural variations and asymmetric subgenome divergence after allopolyploidization.</title>
        <authorList>
            <person name="Zhang X."/>
            <person name="Chen Y."/>
            <person name="Wang L."/>
            <person name="Yuan Y."/>
            <person name="Fang M."/>
            <person name="Shi L."/>
            <person name="Lu R."/>
            <person name="Comes H.P."/>
            <person name="Ma Y."/>
            <person name="Chen Y."/>
            <person name="Huang G."/>
            <person name="Zhou Y."/>
            <person name="Zheng Z."/>
            <person name="Qiu Y."/>
        </authorList>
    </citation>
    <scope>NUCLEOTIDE SEQUENCE [LARGE SCALE GENOMIC DNA]</scope>
    <source>
        <strain evidence="2">F231</strain>
    </source>
</reference>
<keyword evidence="3" id="KW-1185">Reference proteome</keyword>
<accession>A0AAN7R8Q2</accession>
<sequence length="52" mass="5782">MTKTMLEKTNAWPEDKPPRGSLDNQKPSQACDSDSLSSSWSLAMEKRNVGVK</sequence>